<keyword evidence="3" id="KW-1185">Reference proteome</keyword>
<dbReference type="Proteomes" id="UP000425916">
    <property type="component" value="Chromosome"/>
</dbReference>
<gene>
    <name evidence="2" type="primary">ydhD</name>
    <name evidence="2" type="ORF">MGLY_31030</name>
</gene>
<proteinExistence type="predicted"/>
<keyword evidence="2" id="KW-0326">Glycosidase</keyword>
<dbReference type="InterPro" id="IPR018392">
    <property type="entry name" value="LysM"/>
</dbReference>
<reference evidence="2 3" key="1">
    <citation type="submission" date="2019-11" db="EMBL/GenBank/DDBJ databases">
        <title>Genome sequence of Moorella glycerini DSM11254.</title>
        <authorList>
            <person name="Poehlein A."/>
            <person name="Boeer T."/>
            <person name="Daniel R."/>
        </authorList>
    </citation>
    <scope>NUCLEOTIDE SEQUENCE [LARGE SCALE GENOMIC DNA]</scope>
    <source>
        <strain evidence="2 3">DSM 11254</strain>
    </source>
</reference>
<protein>
    <submittedName>
        <fullName evidence="2">Sporulation-specific glycosylase YdhD</fullName>
        <ecNumber evidence="2">3.2.-.-</ecNumber>
    </submittedName>
</protein>
<dbReference type="AlphaFoldDB" id="A0A6I5ZWG4"/>
<feature type="domain" description="LysM" evidence="1">
    <location>
        <begin position="64"/>
        <end position="108"/>
    </location>
</feature>
<name>A0A6I5ZWG4_9FIRM</name>
<dbReference type="Gene3D" id="3.10.350.10">
    <property type="entry name" value="LysM domain"/>
    <property type="match status" value="2"/>
</dbReference>
<evidence type="ECO:0000259" key="1">
    <source>
        <dbReference type="PROSITE" id="PS51782"/>
    </source>
</evidence>
<dbReference type="PROSITE" id="PS51782">
    <property type="entry name" value="LYSM"/>
    <property type="match status" value="2"/>
</dbReference>
<dbReference type="PANTHER" id="PTHR33734:SF22">
    <property type="entry name" value="MEMBRANE-BOUND LYTIC MUREIN TRANSGLYCOSYLASE D"/>
    <property type="match status" value="1"/>
</dbReference>
<dbReference type="SMART" id="SM00257">
    <property type="entry name" value="LysM"/>
    <property type="match status" value="2"/>
</dbReference>
<dbReference type="EMBL" id="CP046244">
    <property type="protein sequence ID" value="QGP93681.1"/>
    <property type="molecule type" value="Genomic_DNA"/>
</dbReference>
<dbReference type="SUPFAM" id="SSF54106">
    <property type="entry name" value="LysM domain"/>
    <property type="match status" value="2"/>
</dbReference>
<dbReference type="InterPro" id="IPR036779">
    <property type="entry name" value="LysM_dom_sf"/>
</dbReference>
<dbReference type="CDD" id="cd00118">
    <property type="entry name" value="LysM"/>
    <property type="match status" value="2"/>
</dbReference>
<organism evidence="2 3">
    <name type="scientific">Neomoorella glycerini</name>
    <dbReference type="NCBI Taxonomy" id="55779"/>
    <lineage>
        <taxon>Bacteria</taxon>
        <taxon>Bacillati</taxon>
        <taxon>Bacillota</taxon>
        <taxon>Clostridia</taxon>
        <taxon>Neomoorellales</taxon>
        <taxon>Neomoorellaceae</taxon>
        <taxon>Neomoorella</taxon>
    </lineage>
</organism>
<feature type="domain" description="LysM" evidence="1">
    <location>
        <begin position="10"/>
        <end position="54"/>
    </location>
</feature>
<dbReference type="PANTHER" id="PTHR33734">
    <property type="entry name" value="LYSM DOMAIN-CONTAINING GPI-ANCHORED PROTEIN 2"/>
    <property type="match status" value="1"/>
</dbReference>
<evidence type="ECO:0000313" key="2">
    <source>
        <dbReference type="EMBL" id="QGP93681.1"/>
    </source>
</evidence>
<dbReference type="EC" id="3.2.-.-" evidence="2"/>
<accession>A0A6I5ZWG4</accession>
<dbReference type="Pfam" id="PF01476">
    <property type="entry name" value="LysM"/>
    <property type="match status" value="2"/>
</dbReference>
<sequence>MFQVPCPSGRYWRVEPGDTLYLIALRIGTTVDELLRLNPGVDPYNLQVGQVLCLPPEPPCPSGVYWEVAPGDTLYSIARATGTTVEKLLELNPHIDPYNLQVGQKICLPG</sequence>
<keyword evidence="2" id="KW-0378">Hydrolase</keyword>
<dbReference type="GO" id="GO:0016798">
    <property type="term" value="F:hydrolase activity, acting on glycosyl bonds"/>
    <property type="evidence" value="ECO:0007669"/>
    <property type="project" value="UniProtKB-KW"/>
</dbReference>
<evidence type="ECO:0000313" key="3">
    <source>
        <dbReference type="Proteomes" id="UP000425916"/>
    </source>
</evidence>